<dbReference type="AlphaFoldDB" id="A0A0P1B5K5"/>
<dbReference type="EMBL" id="CCYD01003101">
    <property type="protein sequence ID" value="CEG50072.1"/>
    <property type="molecule type" value="Genomic_DNA"/>
</dbReference>
<evidence type="ECO:0000256" key="1">
    <source>
        <dbReference type="SAM" id="SignalP"/>
    </source>
</evidence>
<evidence type="ECO:0000313" key="2">
    <source>
        <dbReference type="EMBL" id="CEG50072.1"/>
    </source>
</evidence>
<dbReference type="RefSeq" id="XP_024586441.1">
    <property type="nucleotide sequence ID" value="XM_024721331.1"/>
</dbReference>
<protein>
    <submittedName>
        <fullName evidence="2">RxLR-like protein</fullName>
    </submittedName>
</protein>
<dbReference type="PROSITE" id="PS51257">
    <property type="entry name" value="PROKAR_LIPOPROTEIN"/>
    <property type="match status" value="1"/>
</dbReference>
<organism evidence="2 3">
    <name type="scientific">Plasmopara halstedii</name>
    <name type="common">Downy mildew of sunflower</name>
    <dbReference type="NCBI Taxonomy" id="4781"/>
    <lineage>
        <taxon>Eukaryota</taxon>
        <taxon>Sar</taxon>
        <taxon>Stramenopiles</taxon>
        <taxon>Oomycota</taxon>
        <taxon>Peronosporomycetes</taxon>
        <taxon>Peronosporales</taxon>
        <taxon>Peronosporaceae</taxon>
        <taxon>Plasmopara</taxon>
    </lineage>
</organism>
<dbReference type="Proteomes" id="UP000054928">
    <property type="component" value="Unassembled WGS sequence"/>
</dbReference>
<proteinExistence type="predicted"/>
<name>A0A0P1B5K5_PLAHL</name>
<keyword evidence="3" id="KW-1185">Reference proteome</keyword>
<reference evidence="3" key="1">
    <citation type="submission" date="2014-09" db="EMBL/GenBank/DDBJ databases">
        <authorList>
            <person name="Sharma Rahul"/>
            <person name="Thines Marco"/>
        </authorList>
    </citation>
    <scope>NUCLEOTIDE SEQUENCE [LARGE SCALE GENOMIC DNA]</scope>
</reference>
<feature type="signal peptide" evidence="1">
    <location>
        <begin position="1"/>
        <end position="23"/>
    </location>
</feature>
<accession>A0A0P1B5K5</accession>
<feature type="chain" id="PRO_5006059197" evidence="1">
    <location>
        <begin position="24"/>
        <end position="299"/>
    </location>
</feature>
<sequence length="299" mass="34239">MRLIYLRRTIALAIAAFLACPEAATMEAIATESQGHQHVRQVTASQDGSRSDERYSISAIIQKIRSAALKTLSKDDFKKRNPVGYYTKKFEEQILRNLNTRKELFTSGAFKKWKSSIENFYMNRKGVVPLETGVSSQDQAYDLMFIILFEKLKPKEFVAQLEHVAQNYNLNIFVTSQVRRLIDKWFVEAKSAIDFKSIDSLIEALKKSITPSNELSIAAGMLHKSSPLGDRAVWSFLREFTDRGVSQDLGKKILSEVMEGNMYVAKSREQLLRDLDSKKFRQSAIETRRISSRSVWNHL</sequence>
<evidence type="ECO:0000313" key="3">
    <source>
        <dbReference type="Proteomes" id="UP000054928"/>
    </source>
</evidence>
<keyword evidence="1" id="KW-0732">Signal</keyword>
<dbReference type="GeneID" id="36402855"/>